<dbReference type="SUPFAM" id="SSF52096">
    <property type="entry name" value="ClpP/crotonase"/>
    <property type="match status" value="1"/>
</dbReference>
<evidence type="ECO:0000313" key="3">
    <source>
        <dbReference type="Proteomes" id="UP000177029"/>
    </source>
</evidence>
<dbReference type="CDD" id="cd07563">
    <property type="entry name" value="Peptidase_S41_IRBP"/>
    <property type="match status" value="1"/>
</dbReference>
<name>A0A1F8DTP9_9BACT</name>
<dbReference type="AlphaFoldDB" id="A0A1F8DTP9"/>
<organism evidence="2 3">
    <name type="scientific">Candidatus Wolfebacteria bacterium RIFCSPHIGHO2_01_FULL_48_22</name>
    <dbReference type="NCBI Taxonomy" id="1802555"/>
    <lineage>
        <taxon>Bacteria</taxon>
        <taxon>Candidatus Wolfeibacteriota</taxon>
    </lineage>
</organism>
<feature type="domain" description="Tail specific protease" evidence="1">
    <location>
        <begin position="93"/>
        <end position="295"/>
    </location>
</feature>
<evidence type="ECO:0000259" key="1">
    <source>
        <dbReference type="SMART" id="SM00245"/>
    </source>
</evidence>
<dbReference type="GO" id="GO:0008236">
    <property type="term" value="F:serine-type peptidase activity"/>
    <property type="evidence" value="ECO:0007669"/>
    <property type="project" value="InterPro"/>
</dbReference>
<dbReference type="PANTHER" id="PTHR11261">
    <property type="entry name" value="INTERPHOTORECEPTOR RETINOID-BINDING PROTEIN"/>
    <property type="match status" value="1"/>
</dbReference>
<proteinExistence type="predicted"/>
<sequence>MTESGPTTSIEVKNDLLTRQECIDALTSVKQHVCSLFPFRTVQERENFVADIDRTLGAEELSMPVSVLVEKIRVVLSSLKNSHTKLRISGMSTSEEEQDMERLKPEALLQSEMLPNNIGYLKIDAWSSKKNDDGKDVGDLAEEALQRLRGAKAIIIDVRDNGGGDSSIASKVAGHFLNTETPFARILIRRGPTDLALDESVARVEPRAPFIDLPLVVLIGPKCLSSNEMFILILKDTGRATAIGQKTHGGSGNPQVSPLTLGAKKYELLVSTWLLKRMDGQELEGVGIRPDIAIETTPGVDAEGGADVVLDKAKEHINAIPQGVAEM</sequence>
<dbReference type="PANTHER" id="PTHR11261:SF3">
    <property type="entry name" value="RETINOL-BINDING PROTEIN 3"/>
    <property type="match status" value="1"/>
</dbReference>
<dbReference type="SMART" id="SM00245">
    <property type="entry name" value="TSPc"/>
    <property type="match status" value="1"/>
</dbReference>
<dbReference type="Gene3D" id="3.90.226.10">
    <property type="entry name" value="2-enoyl-CoA Hydratase, Chain A, domain 1"/>
    <property type="match status" value="1"/>
</dbReference>
<dbReference type="Proteomes" id="UP000177029">
    <property type="component" value="Unassembled WGS sequence"/>
</dbReference>
<protein>
    <recommendedName>
        <fullName evidence="1">Tail specific protease domain-containing protein</fullName>
    </recommendedName>
</protein>
<dbReference type="STRING" id="1802555.A2755_03160"/>
<dbReference type="InterPro" id="IPR029045">
    <property type="entry name" value="ClpP/crotonase-like_dom_sf"/>
</dbReference>
<accession>A0A1F8DTP9</accession>
<dbReference type="Pfam" id="PF03572">
    <property type="entry name" value="Peptidase_S41"/>
    <property type="match status" value="1"/>
</dbReference>
<comment type="caution">
    <text evidence="2">The sequence shown here is derived from an EMBL/GenBank/DDBJ whole genome shotgun (WGS) entry which is preliminary data.</text>
</comment>
<gene>
    <name evidence="2" type="ORF">A2755_03160</name>
</gene>
<evidence type="ECO:0000313" key="2">
    <source>
        <dbReference type="EMBL" id="OGM91786.1"/>
    </source>
</evidence>
<dbReference type="GO" id="GO:0006508">
    <property type="term" value="P:proteolysis"/>
    <property type="evidence" value="ECO:0007669"/>
    <property type="project" value="InterPro"/>
</dbReference>
<dbReference type="EMBL" id="MGIP01000007">
    <property type="protein sequence ID" value="OGM91786.1"/>
    <property type="molecule type" value="Genomic_DNA"/>
</dbReference>
<reference evidence="2 3" key="1">
    <citation type="journal article" date="2016" name="Nat. Commun.">
        <title>Thousands of microbial genomes shed light on interconnected biogeochemical processes in an aquifer system.</title>
        <authorList>
            <person name="Anantharaman K."/>
            <person name="Brown C.T."/>
            <person name="Hug L.A."/>
            <person name="Sharon I."/>
            <person name="Castelle C.J."/>
            <person name="Probst A.J."/>
            <person name="Thomas B.C."/>
            <person name="Singh A."/>
            <person name="Wilkins M.J."/>
            <person name="Karaoz U."/>
            <person name="Brodie E.L."/>
            <person name="Williams K.H."/>
            <person name="Hubbard S.S."/>
            <person name="Banfield J.F."/>
        </authorList>
    </citation>
    <scope>NUCLEOTIDE SEQUENCE [LARGE SCALE GENOMIC DNA]</scope>
</reference>
<dbReference type="InterPro" id="IPR005151">
    <property type="entry name" value="Tail-specific_protease"/>
</dbReference>